<dbReference type="InterPro" id="IPR005144">
    <property type="entry name" value="ATP-cone_dom"/>
</dbReference>
<keyword evidence="2 3" id="KW-0067">ATP-binding</keyword>
<evidence type="ECO:0000313" key="6">
    <source>
        <dbReference type="Proteomes" id="UP000075578"/>
    </source>
</evidence>
<proteinExistence type="predicted"/>
<protein>
    <submittedName>
        <fullName evidence="5">Transcriptional regulator NrdR</fullName>
    </submittedName>
</protein>
<dbReference type="PROSITE" id="PS51161">
    <property type="entry name" value="ATP_CONE"/>
    <property type="match status" value="1"/>
</dbReference>
<evidence type="ECO:0000259" key="4">
    <source>
        <dbReference type="PROSITE" id="PS51161"/>
    </source>
</evidence>
<evidence type="ECO:0000256" key="1">
    <source>
        <dbReference type="ARBA" id="ARBA00022741"/>
    </source>
</evidence>
<evidence type="ECO:0000313" key="5">
    <source>
        <dbReference type="EMBL" id="KYC52730.1"/>
    </source>
</evidence>
<keyword evidence="1 3" id="KW-0547">Nucleotide-binding</keyword>
<dbReference type="GO" id="GO:0005524">
    <property type="term" value="F:ATP binding"/>
    <property type="evidence" value="ECO:0007669"/>
    <property type="project" value="UniProtKB-UniRule"/>
</dbReference>
<dbReference type="Pfam" id="PF03477">
    <property type="entry name" value="ATP-cone"/>
    <property type="match status" value="1"/>
</dbReference>
<comment type="caution">
    <text evidence="5">The sequence shown here is derived from an EMBL/GenBank/DDBJ whole genome shotgun (WGS) entry which is preliminary data.</text>
</comment>
<gene>
    <name evidence="5" type="ORF">AMQ74_00636</name>
</gene>
<evidence type="ECO:0000256" key="2">
    <source>
        <dbReference type="ARBA" id="ARBA00022840"/>
    </source>
</evidence>
<organism evidence="5 6">
    <name type="scientific">Candidatus Methanofastidiosum methylothiophilum</name>
    <dbReference type="NCBI Taxonomy" id="1705564"/>
    <lineage>
        <taxon>Archaea</taxon>
        <taxon>Methanobacteriati</taxon>
        <taxon>Methanobacteriota</taxon>
        <taxon>Stenosarchaea group</taxon>
        <taxon>Candidatus Methanofastidiosia</taxon>
        <taxon>Candidatus Methanofastidiosales</taxon>
        <taxon>Candidatus Methanofastidiosaceae</taxon>
        <taxon>Candidatus Methanofastidiosum</taxon>
    </lineage>
</organism>
<reference evidence="5 6" key="1">
    <citation type="journal article" date="2016" name="ISME J.">
        <title>Chasing the elusive Euryarchaeota class WSA2: genomes reveal a uniquely fastidious methyl-reducing methanogen.</title>
        <authorList>
            <person name="Nobu M.K."/>
            <person name="Narihiro T."/>
            <person name="Kuroda K."/>
            <person name="Mei R."/>
            <person name="Liu W.T."/>
        </authorList>
    </citation>
    <scope>NUCLEOTIDE SEQUENCE [LARGE SCALE GENOMIC DNA]</scope>
    <source>
        <strain evidence="5">U1lsi0528_Bin089</strain>
    </source>
</reference>
<dbReference type="EMBL" id="LNGD01000025">
    <property type="protein sequence ID" value="KYC52730.1"/>
    <property type="molecule type" value="Genomic_DNA"/>
</dbReference>
<dbReference type="Proteomes" id="UP000075578">
    <property type="component" value="Unassembled WGS sequence"/>
</dbReference>
<feature type="domain" description="ATP-cone" evidence="4">
    <location>
        <begin position="2"/>
        <end position="91"/>
    </location>
</feature>
<sequence>MTYIIKRDGRIERFDEEKLKSSIMAAAREAGLLDKRWVSAIIQMVAANAIAYARGQRSVKSQTLAEMILEELDNQGGQISNAWRAYSKPRP</sequence>
<dbReference type="PATRIC" id="fig|1705564.3.peg.651"/>
<dbReference type="AlphaFoldDB" id="A0A150J686"/>
<evidence type="ECO:0000256" key="3">
    <source>
        <dbReference type="PROSITE-ProRule" id="PRU00492"/>
    </source>
</evidence>
<accession>A0A150J686</accession>
<name>A0A150J686_9EURY</name>